<evidence type="ECO:0000256" key="1">
    <source>
        <dbReference type="ARBA" id="ARBA00001864"/>
    </source>
</evidence>
<feature type="binding site" evidence="7 9">
    <location>
        <position position="74"/>
    </location>
    <ligand>
        <name>substrate</name>
    </ligand>
</feature>
<evidence type="ECO:0000256" key="6">
    <source>
        <dbReference type="ARBA" id="ARBA00023239"/>
    </source>
</evidence>
<evidence type="ECO:0000256" key="3">
    <source>
        <dbReference type="ARBA" id="ARBA00011037"/>
    </source>
</evidence>
<feature type="binding site" evidence="7 9">
    <location>
        <position position="87"/>
    </location>
    <ligand>
        <name>substrate</name>
    </ligand>
</feature>
<proteinExistence type="inferred from homology"/>
<comment type="pathway">
    <text evidence="2 7">Metabolic intermediate biosynthesis; chorismate biosynthesis; chorismate from D-erythrose 4-phosphate and phosphoenolpyruvate: step 3/7.</text>
</comment>
<dbReference type="GO" id="GO:0003855">
    <property type="term" value="F:3-dehydroquinate dehydratase activity"/>
    <property type="evidence" value="ECO:0007669"/>
    <property type="project" value="UniProtKB-UniRule"/>
</dbReference>
<dbReference type="GO" id="GO:0019631">
    <property type="term" value="P:quinate catabolic process"/>
    <property type="evidence" value="ECO:0007669"/>
    <property type="project" value="TreeGrafter"/>
</dbReference>
<comment type="catalytic activity">
    <reaction evidence="1 7">
        <text>3-dehydroquinate = 3-dehydroshikimate + H2O</text>
        <dbReference type="Rhea" id="RHEA:21096"/>
        <dbReference type="ChEBI" id="CHEBI:15377"/>
        <dbReference type="ChEBI" id="CHEBI:16630"/>
        <dbReference type="ChEBI" id="CHEBI:32364"/>
        <dbReference type="EC" id="4.2.1.10"/>
    </reaction>
</comment>
<dbReference type="SUPFAM" id="SSF52304">
    <property type="entry name" value="Type II 3-dehydroquinate dehydratase"/>
    <property type="match status" value="1"/>
</dbReference>
<feature type="binding site" evidence="7 9">
    <location>
        <position position="80"/>
    </location>
    <ligand>
        <name>substrate</name>
    </ligand>
</feature>
<dbReference type="HAMAP" id="MF_00169">
    <property type="entry name" value="AroQ"/>
    <property type="match status" value="1"/>
</dbReference>
<dbReference type="EMBL" id="JABEND010000012">
    <property type="protein sequence ID" value="NNG37318.1"/>
    <property type="molecule type" value="Genomic_DNA"/>
</dbReference>
<comment type="subunit">
    <text evidence="4 7">Homododecamer.</text>
</comment>
<dbReference type="GO" id="GO:0008652">
    <property type="term" value="P:amino acid biosynthetic process"/>
    <property type="evidence" value="ECO:0007669"/>
    <property type="project" value="UniProtKB-KW"/>
</dbReference>
<evidence type="ECO:0000256" key="8">
    <source>
        <dbReference type="PIRSR" id="PIRSR001399-1"/>
    </source>
</evidence>
<keyword evidence="12" id="KW-1185">Reference proteome</keyword>
<evidence type="ECO:0000313" key="11">
    <source>
        <dbReference type="EMBL" id="NNG37318.1"/>
    </source>
</evidence>
<evidence type="ECO:0000256" key="7">
    <source>
        <dbReference type="HAMAP-Rule" id="MF_00169"/>
    </source>
</evidence>
<dbReference type="Pfam" id="PF01220">
    <property type="entry name" value="DHquinase_II"/>
    <property type="match status" value="1"/>
</dbReference>
<evidence type="ECO:0000256" key="9">
    <source>
        <dbReference type="PIRSR" id="PIRSR001399-2"/>
    </source>
</evidence>
<comment type="similarity">
    <text evidence="3 7">Belongs to the type-II 3-dehydroquinase family.</text>
</comment>
<feature type="binding site" evidence="7 9">
    <location>
        <position position="111"/>
    </location>
    <ligand>
        <name>substrate</name>
    </ligand>
</feature>
<keyword evidence="7" id="KW-0057">Aromatic amino acid biosynthesis</keyword>
<dbReference type="InterPro" id="IPR001874">
    <property type="entry name" value="DHquinase_II"/>
</dbReference>
<dbReference type="NCBIfam" id="NF003807">
    <property type="entry name" value="PRK05395.1-4"/>
    <property type="match status" value="1"/>
</dbReference>
<dbReference type="GO" id="GO:0009073">
    <property type="term" value="P:aromatic amino acid family biosynthetic process"/>
    <property type="evidence" value="ECO:0007669"/>
    <property type="project" value="UniProtKB-KW"/>
</dbReference>
<sequence length="145" mass="15594">MPKVLVLNGVNLGRLGAREPNVYGNLSHAELADQLVATGLTLGLNVQVRQTDDEAELVRWLHEAADGELPVVLNPAAWSHYSIAIRDAAAQRTADLVEVHLSNIHAREEFRHHSVISAVASGVIAGLGPLGYELALRFVAARRPG</sequence>
<comment type="caution">
    <text evidence="11">The sequence shown here is derived from an EMBL/GenBank/DDBJ whole genome shotgun (WGS) entry which is preliminary data.</text>
</comment>
<comment type="function">
    <text evidence="7">Catalyzes a trans-dehydration via an enolate intermediate.</text>
</comment>
<dbReference type="Proteomes" id="UP000562984">
    <property type="component" value="Unassembled WGS sequence"/>
</dbReference>
<feature type="binding site" evidence="7 9">
    <location>
        <begin position="101"/>
        <end position="102"/>
    </location>
    <ligand>
        <name>substrate</name>
    </ligand>
</feature>
<feature type="active site" description="Proton donor" evidence="7 8">
    <location>
        <position position="100"/>
    </location>
</feature>
<dbReference type="CDD" id="cd00466">
    <property type="entry name" value="DHQase_II"/>
    <property type="match status" value="1"/>
</dbReference>
<dbReference type="RefSeq" id="WP_171201082.1">
    <property type="nucleotide sequence ID" value="NZ_JABEND010000012.1"/>
</dbReference>
<evidence type="ECO:0000256" key="10">
    <source>
        <dbReference type="PIRSR" id="PIRSR001399-3"/>
    </source>
</evidence>
<organism evidence="11 12">
    <name type="scientific">Nakamurella aerolata</name>
    <dbReference type="NCBI Taxonomy" id="1656892"/>
    <lineage>
        <taxon>Bacteria</taxon>
        <taxon>Bacillati</taxon>
        <taxon>Actinomycetota</taxon>
        <taxon>Actinomycetes</taxon>
        <taxon>Nakamurellales</taxon>
        <taxon>Nakamurellaceae</taxon>
        <taxon>Nakamurella</taxon>
    </lineage>
</organism>
<evidence type="ECO:0000256" key="5">
    <source>
        <dbReference type="ARBA" id="ARBA00012060"/>
    </source>
</evidence>
<evidence type="ECO:0000256" key="4">
    <source>
        <dbReference type="ARBA" id="ARBA00011193"/>
    </source>
</evidence>
<reference evidence="11 12" key="1">
    <citation type="submission" date="2020-05" db="EMBL/GenBank/DDBJ databases">
        <title>Nakamurella sp. DB0629 isolated from air conditioner.</title>
        <authorList>
            <person name="Kim D.H."/>
            <person name="Kim D.-U."/>
        </authorList>
    </citation>
    <scope>NUCLEOTIDE SEQUENCE [LARGE SCALE GENOMIC DNA]</scope>
    <source>
        <strain evidence="11 12">DB0629</strain>
    </source>
</reference>
<dbReference type="AlphaFoldDB" id="A0A849ADQ6"/>
<protein>
    <recommendedName>
        <fullName evidence="5 7">3-dehydroquinate dehydratase</fullName>
        <shortName evidence="7">3-dehydroquinase</shortName>
        <ecNumber evidence="5 7">4.2.1.10</ecNumber>
    </recommendedName>
    <alternativeName>
        <fullName evidence="7">Type II DHQase</fullName>
    </alternativeName>
</protein>
<dbReference type="PANTHER" id="PTHR21272">
    <property type="entry name" value="CATABOLIC 3-DEHYDROQUINASE"/>
    <property type="match status" value="1"/>
</dbReference>
<dbReference type="PANTHER" id="PTHR21272:SF3">
    <property type="entry name" value="CATABOLIC 3-DEHYDROQUINASE"/>
    <property type="match status" value="1"/>
</dbReference>
<dbReference type="InterPro" id="IPR036441">
    <property type="entry name" value="DHquinase_II_sf"/>
</dbReference>
<dbReference type="GO" id="GO:0009423">
    <property type="term" value="P:chorismate biosynthetic process"/>
    <property type="evidence" value="ECO:0007669"/>
    <property type="project" value="UniProtKB-UniRule"/>
</dbReference>
<keyword evidence="7" id="KW-0028">Amino-acid biosynthesis</keyword>
<dbReference type="EC" id="4.2.1.10" evidence="5 7"/>
<dbReference type="Gene3D" id="3.40.50.9100">
    <property type="entry name" value="Dehydroquinase, class II"/>
    <property type="match status" value="1"/>
</dbReference>
<evidence type="ECO:0000313" key="12">
    <source>
        <dbReference type="Proteomes" id="UP000562984"/>
    </source>
</evidence>
<gene>
    <name evidence="7 11" type="primary">aroQ</name>
    <name evidence="11" type="ORF">HKD39_16745</name>
</gene>
<dbReference type="PIRSF" id="PIRSF001399">
    <property type="entry name" value="DHquinase_II"/>
    <property type="match status" value="1"/>
</dbReference>
<accession>A0A849ADQ6</accession>
<evidence type="ECO:0000256" key="2">
    <source>
        <dbReference type="ARBA" id="ARBA00004902"/>
    </source>
</evidence>
<name>A0A849ADQ6_9ACTN</name>
<dbReference type="NCBIfam" id="TIGR01088">
    <property type="entry name" value="aroQ"/>
    <property type="match status" value="1"/>
</dbReference>
<dbReference type="UniPathway" id="UPA00053">
    <property type="reaction ID" value="UER00086"/>
</dbReference>
<dbReference type="NCBIfam" id="NF003805">
    <property type="entry name" value="PRK05395.1-2"/>
    <property type="match status" value="1"/>
</dbReference>
<feature type="site" description="Transition state stabilizer" evidence="7 10">
    <location>
        <position position="18"/>
    </location>
</feature>
<keyword evidence="6 7" id="KW-0456">Lyase</keyword>
<feature type="active site" description="Proton acceptor" evidence="7 8">
    <location>
        <position position="23"/>
    </location>
</feature>